<dbReference type="Gene3D" id="3.90.1310.10">
    <property type="entry name" value="Penicillin-binding protein 2a (Domain 2)"/>
    <property type="match status" value="1"/>
</dbReference>
<name>A0A967B3S8_9MICO</name>
<keyword evidence="8" id="KW-1185">Reference proteome</keyword>
<feature type="domain" description="Penicillin-binding protein dimerisation" evidence="5">
    <location>
        <begin position="156"/>
        <end position="302"/>
    </location>
</feature>
<dbReference type="AlphaFoldDB" id="A0A967B3S8"/>
<dbReference type="InterPro" id="IPR005311">
    <property type="entry name" value="PBP_dimer"/>
</dbReference>
<comment type="caution">
    <text evidence="7">The sequence shown here is derived from an EMBL/GenBank/DDBJ whole genome shotgun (WGS) entry which is preliminary data.</text>
</comment>
<evidence type="ECO:0000256" key="3">
    <source>
        <dbReference type="ARBA" id="ARBA00023136"/>
    </source>
</evidence>
<evidence type="ECO:0000259" key="5">
    <source>
        <dbReference type="Pfam" id="PF03717"/>
    </source>
</evidence>
<dbReference type="Pfam" id="PF05223">
    <property type="entry name" value="MecA_N"/>
    <property type="match status" value="1"/>
</dbReference>
<feature type="domain" description="NTF2-like N-terminal transpeptidase" evidence="6">
    <location>
        <begin position="39"/>
        <end position="148"/>
    </location>
</feature>
<dbReference type="RefSeq" id="WP_166197406.1">
    <property type="nucleotide sequence ID" value="NZ_JAAOIV010000010.1"/>
</dbReference>
<evidence type="ECO:0000313" key="8">
    <source>
        <dbReference type="Proteomes" id="UP000744769"/>
    </source>
</evidence>
<sequence>MSARAVLSTTAAGLLVAAGVGGYMLWDQRAQTTQQDDAARAAATAFARAWSARTLDQAPYVGTSPQAAASNFATATRALGSGRIQTAVGEVKRSGTNATAQISVRWTLPGGAVFSWTDPVALTTSSTGSWGVQVQQRSLWHPKLQANDAFTLSTQAGKRGEIRGKGGAGLMTNQTVHDVQLDLGTATIASARAVESITGVSGLVAKKQAGGKGVVPVVTYRDDDYQERKRTLTSLPGVVVADRQQPLAPTRTFGQPFLGQVGAVTAEQLKKDPKLTAGVYVGQGGLQGQYDALMRPTAGVVVSTRAQPSLTLFNSGAKDGSNLATTLDPAVQAAAEAALTKLGTDKVAAIVAIDVPTGNVLAVANGPAYGIERAVTGHYAPGSTLKVVTAYELMKKGLSPSAKVACPQEVTVDGLKIRNFEGETLGDPTFAEDFAHSCNTAFVGAGKNLGNGDLRDAALAFGIGGDWAKQTGVNGAYAGSVPVATSLTDKAASLFGQARTQTSPLALAAMAGTVARGSFVPPAIVTNPAPGGARTPKALDPAVTANLKSMMRLTVTDGTATLLGDTSGGDVYAKTGTAEFNEGGKAGANAWLAGWQGTIAFAVLVADVPAGQGGGTVAAPVARDFLNDLANNP</sequence>
<dbReference type="InterPro" id="IPR001460">
    <property type="entry name" value="PCN-bd_Tpept"/>
</dbReference>
<dbReference type="Proteomes" id="UP000744769">
    <property type="component" value="Unassembled WGS sequence"/>
</dbReference>
<dbReference type="InterPro" id="IPR036138">
    <property type="entry name" value="PBP_dimer_sf"/>
</dbReference>
<organism evidence="7 8">
    <name type="scientific">Metallococcus carri</name>
    <dbReference type="NCBI Taxonomy" id="1656884"/>
    <lineage>
        <taxon>Bacteria</taxon>
        <taxon>Bacillati</taxon>
        <taxon>Actinomycetota</taxon>
        <taxon>Actinomycetes</taxon>
        <taxon>Micrococcales</taxon>
        <taxon>Dermacoccaceae</taxon>
        <taxon>Metallococcus</taxon>
    </lineage>
</organism>
<dbReference type="GO" id="GO:0071555">
    <property type="term" value="P:cell wall organization"/>
    <property type="evidence" value="ECO:0007669"/>
    <property type="project" value="TreeGrafter"/>
</dbReference>
<accession>A0A967B3S8</accession>
<dbReference type="GO" id="GO:0008658">
    <property type="term" value="F:penicillin binding"/>
    <property type="evidence" value="ECO:0007669"/>
    <property type="project" value="InterPro"/>
</dbReference>
<dbReference type="GO" id="GO:0046677">
    <property type="term" value="P:response to antibiotic"/>
    <property type="evidence" value="ECO:0007669"/>
    <property type="project" value="InterPro"/>
</dbReference>
<dbReference type="SUPFAM" id="SSF56519">
    <property type="entry name" value="Penicillin binding protein dimerisation domain"/>
    <property type="match status" value="1"/>
</dbReference>
<dbReference type="InterPro" id="IPR007887">
    <property type="entry name" value="MecA_N"/>
</dbReference>
<evidence type="ECO:0008006" key="9">
    <source>
        <dbReference type="Google" id="ProtNLM"/>
    </source>
</evidence>
<dbReference type="Gene3D" id="3.40.710.10">
    <property type="entry name" value="DD-peptidase/beta-lactamase superfamily"/>
    <property type="match status" value="1"/>
</dbReference>
<comment type="similarity">
    <text evidence="2">Belongs to the transpeptidase family.</text>
</comment>
<reference evidence="7" key="1">
    <citation type="submission" date="2020-03" db="EMBL/GenBank/DDBJ databases">
        <title>Draft sequencing of Calidifontibacter sp. DB0510.</title>
        <authorList>
            <person name="Kim D.-U."/>
        </authorList>
    </citation>
    <scope>NUCLEOTIDE SEQUENCE</scope>
    <source>
        <strain evidence="7">DB0510</strain>
    </source>
</reference>
<proteinExistence type="inferred from homology"/>
<dbReference type="InterPro" id="IPR050515">
    <property type="entry name" value="Beta-lactam/transpept"/>
</dbReference>
<dbReference type="InterPro" id="IPR012338">
    <property type="entry name" value="Beta-lactam/transpept-like"/>
</dbReference>
<evidence type="ECO:0000256" key="1">
    <source>
        <dbReference type="ARBA" id="ARBA00004370"/>
    </source>
</evidence>
<evidence type="ECO:0000313" key="7">
    <source>
        <dbReference type="EMBL" id="NHN56740.1"/>
    </source>
</evidence>
<feature type="domain" description="Penicillin-binding protein transpeptidase" evidence="4">
    <location>
        <begin position="349"/>
        <end position="626"/>
    </location>
</feature>
<dbReference type="EMBL" id="JAAOIV010000010">
    <property type="protein sequence ID" value="NHN56740.1"/>
    <property type="molecule type" value="Genomic_DNA"/>
</dbReference>
<dbReference type="PANTHER" id="PTHR30627:SF24">
    <property type="entry name" value="PENICILLIN-BINDING PROTEIN 4B"/>
    <property type="match status" value="1"/>
</dbReference>
<protein>
    <recommendedName>
        <fullName evidence="9">Penicillin-binding protein</fullName>
    </recommendedName>
</protein>
<dbReference type="Pfam" id="PF00905">
    <property type="entry name" value="Transpeptidase"/>
    <property type="match status" value="1"/>
</dbReference>
<dbReference type="Gene3D" id="3.30.1390.30">
    <property type="entry name" value="Penicillin-binding protein 2a, domain 3"/>
    <property type="match status" value="1"/>
</dbReference>
<evidence type="ECO:0000259" key="6">
    <source>
        <dbReference type="Pfam" id="PF05223"/>
    </source>
</evidence>
<dbReference type="GO" id="GO:0071972">
    <property type="term" value="F:peptidoglycan L,D-transpeptidase activity"/>
    <property type="evidence" value="ECO:0007669"/>
    <property type="project" value="TreeGrafter"/>
</dbReference>
<dbReference type="Pfam" id="PF03717">
    <property type="entry name" value="PBP_dimer"/>
    <property type="match status" value="1"/>
</dbReference>
<dbReference type="SUPFAM" id="SSF56601">
    <property type="entry name" value="beta-lactamase/transpeptidase-like"/>
    <property type="match status" value="1"/>
</dbReference>
<keyword evidence="3" id="KW-0472">Membrane</keyword>
<dbReference type="PANTHER" id="PTHR30627">
    <property type="entry name" value="PEPTIDOGLYCAN D,D-TRANSPEPTIDASE"/>
    <property type="match status" value="1"/>
</dbReference>
<evidence type="ECO:0000259" key="4">
    <source>
        <dbReference type="Pfam" id="PF00905"/>
    </source>
</evidence>
<gene>
    <name evidence="7" type="ORF">G9U51_13230</name>
</gene>
<evidence type="ECO:0000256" key="2">
    <source>
        <dbReference type="ARBA" id="ARBA00007171"/>
    </source>
</evidence>
<dbReference type="GO" id="GO:0005886">
    <property type="term" value="C:plasma membrane"/>
    <property type="evidence" value="ECO:0007669"/>
    <property type="project" value="TreeGrafter"/>
</dbReference>
<comment type="subcellular location">
    <subcellularLocation>
        <location evidence="1">Membrane</location>
    </subcellularLocation>
</comment>